<dbReference type="Gene3D" id="2.60.120.330">
    <property type="entry name" value="B-lactam Antibiotic, Isopenicillin N Synthase, Chain"/>
    <property type="match status" value="1"/>
</dbReference>
<evidence type="ECO:0000256" key="1">
    <source>
        <dbReference type="RuleBase" id="RU003682"/>
    </source>
</evidence>
<dbReference type="Proteomes" id="UP000677228">
    <property type="component" value="Unassembled WGS sequence"/>
</dbReference>
<name>A0A8S2M618_9BILA</name>
<evidence type="ECO:0000313" key="4">
    <source>
        <dbReference type="EMBL" id="CAF3940372.1"/>
    </source>
</evidence>
<dbReference type="InterPro" id="IPR026992">
    <property type="entry name" value="DIOX_N"/>
</dbReference>
<keyword evidence="1" id="KW-0408">Iron</keyword>
<dbReference type="InterPro" id="IPR050231">
    <property type="entry name" value="Iron_ascorbate_oxido_reductase"/>
</dbReference>
<comment type="caution">
    <text evidence="4">The sequence shown here is derived from an EMBL/GenBank/DDBJ whole genome shotgun (WGS) entry which is preliminary data.</text>
</comment>
<gene>
    <name evidence="3" type="ORF">OVA965_LOCUS21202</name>
    <name evidence="4" type="ORF">TMI583_LOCUS21795</name>
</gene>
<dbReference type="GO" id="GO:0016491">
    <property type="term" value="F:oxidoreductase activity"/>
    <property type="evidence" value="ECO:0007669"/>
    <property type="project" value="UniProtKB-KW"/>
</dbReference>
<dbReference type="InterPro" id="IPR005123">
    <property type="entry name" value="Oxoglu/Fe-dep_dioxygenase_dom"/>
</dbReference>
<dbReference type="Pfam" id="PF03171">
    <property type="entry name" value="2OG-FeII_Oxy"/>
    <property type="match status" value="1"/>
</dbReference>
<dbReference type="PROSITE" id="PS51471">
    <property type="entry name" value="FE2OG_OXY"/>
    <property type="match status" value="1"/>
</dbReference>
<reference evidence="4" key="1">
    <citation type="submission" date="2021-02" db="EMBL/GenBank/DDBJ databases">
        <authorList>
            <person name="Nowell W R."/>
        </authorList>
    </citation>
    <scope>NUCLEOTIDE SEQUENCE</scope>
</reference>
<sequence>MVTMVDGTTWDPLPVSCGVPQGSVLGPLLFLIFIDDLPLGLTSTGKLFADDVSLYSDADDLGKLWNNLNKRNNSAYAHSSIKPSSNLYPVLPVINFSPFACDNENDSQLSTQETKNIIQNLANACEHVGFFYAIGHGISNNLLTRTLAVTREFFNLDLEIKNKYAVRQYLNSPANMSSNQRGGFGRGYQSLGENVTNQRRDRHEGFDLYRELESKHPIRKLFEQNPNSDKLPDYRELAIGYNPYPQEPLPSGIFYNVMSEYIANMKHAGERIMRAIALSLNLPLNYFASTFNDSFWVIRCIRYPAVEPSTQHDKEYGEGCGEHSDYGWLTFVNQDLDSKNCLYVKMNNEQNSSTYVSADPIIVNNEIALTCNIGDILSFITQGKYRSTLHRVSSPIQPARDRVSVPFFLEPNADVKLKTDAKSPECYYGEYLINKVRRNFQFQDNNEQKIYST</sequence>
<keyword evidence="1" id="KW-0560">Oxidoreductase</keyword>
<dbReference type="EMBL" id="CAJOBA010027281">
    <property type="protein sequence ID" value="CAF3940372.1"/>
    <property type="molecule type" value="Genomic_DNA"/>
</dbReference>
<dbReference type="InterPro" id="IPR027443">
    <property type="entry name" value="IPNS-like_sf"/>
</dbReference>
<evidence type="ECO:0000259" key="2">
    <source>
        <dbReference type="PROSITE" id="PS51471"/>
    </source>
</evidence>
<dbReference type="EMBL" id="CAJNOK010011547">
    <property type="protein sequence ID" value="CAF1142622.1"/>
    <property type="molecule type" value="Genomic_DNA"/>
</dbReference>
<accession>A0A8S2M618</accession>
<keyword evidence="1" id="KW-0479">Metal-binding</keyword>
<dbReference type="AlphaFoldDB" id="A0A8S2M618"/>
<comment type="similarity">
    <text evidence="1">Belongs to the iron/ascorbate-dependent oxidoreductase family.</text>
</comment>
<dbReference type="PANTHER" id="PTHR47990">
    <property type="entry name" value="2-OXOGLUTARATE (2OG) AND FE(II)-DEPENDENT OXYGENASE SUPERFAMILY PROTEIN-RELATED"/>
    <property type="match status" value="1"/>
</dbReference>
<dbReference type="GO" id="GO:0046872">
    <property type="term" value="F:metal ion binding"/>
    <property type="evidence" value="ECO:0007669"/>
    <property type="project" value="UniProtKB-KW"/>
</dbReference>
<dbReference type="Proteomes" id="UP000682733">
    <property type="component" value="Unassembled WGS sequence"/>
</dbReference>
<protein>
    <recommendedName>
        <fullName evidence="2">Fe2OG dioxygenase domain-containing protein</fullName>
    </recommendedName>
</protein>
<feature type="domain" description="Fe2OG dioxygenase" evidence="2">
    <location>
        <begin position="290"/>
        <end position="411"/>
    </location>
</feature>
<dbReference type="InterPro" id="IPR044861">
    <property type="entry name" value="IPNS-like_FE2OG_OXY"/>
</dbReference>
<evidence type="ECO:0000313" key="5">
    <source>
        <dbReference type="Proteomes" id="UP000682733"/>
    </source>
</evidence>
<evidence type="ECO:0000313" key="3">
    <source>
        <dbReference type="EMBL" id="CAF1142622.1"/>
    </source>
</evidence>
<organism evidence="4 5">
    <name type="scientific">Didymodactylos carnosus</name>
    <dbReference type="NCBI Taxonomy" id="1234261"/>
    <lineage>
        <taxon>Eukaryota</taxon>
        <taxon>Metazoa</taxon>
        <taxon>Spiralia</taxon>
        <taxon>Gnathifera</taxon>
        <taxon>Rotifera</taxon>
        <taxon>Eurotatoria</taxon>
        <taxon>Bdelloidea</taxon>
        <taxon>Philodinida</taxon>
        <taxon>Philodinidae</taxon>
        <taxon>Didymodactylos</taxon>
    </lineage>
</organism>
<dbReference type="SUPFAM" id="SSF51197">
    <property type="entry name" value="Clavaminate synthase-like"/>
    <property type="match status" value="1"/>
</dbReference>
<dbReference type="Pfam" id="PF14226">
    <property type="entry name" value="DIOX_N"/>
    <property type="match status" value="1"/>
</dbReference>
<proteinExistence type="inferred from homology"/>